<feature type="domain" description="HTH marR-type" evidence="1">
    <location>
        <begin position="27"/>
        <end position="161"/>
    </location>
</feature>
<dbReference type="PROSITE" id="PS50995">
    <property type="entry name" value="HTH_MARR_2"/>
    <property type="match status" value="1"/>
</dbReference>
<evidence type="ECO:0000313" key="2">
    <source>
        <dbReference type="EMBL" id="SJN22640.1"/>
    </source>
</evidence>
<evidence type="ECO:0000313" key="3">
    <source>
        <dbReference type="Proteomes" id="UP000196778"/>
    </source>
</evidence>
<sequence length="172" mass="18401">MAEVAPAAGDGPRPRDADEAAQVEAAVAEVQDRMSAIAGHIRTAVRSAAAAVDPALQPFGLKLLRLVENNGPMSPSAAADRLAVDRSVVSRQIRQLTDLGLARLVTDPADGRARLMELTPEGARRLKDIVPDGPLDMHSVLSTWSADDLHRFAGYITRIIDARSAVRPRRGQ</sequence>
<name>A0A1R4IRW7_9MICO</name>
<keyword evidence="3" id="KW-1185">Reference proteome</keyword>
<dbReference type="Proteomes" id="UP000196778">
    <property type="component" value="Unassembled WGS sequence"/>
</dbReference>
<reference evidence="3" key="1">
    <citation type="submission" date="2017-02" db="EMBL/GenBank/DDBJ databases">
        <authorList>
            <person name="Dridi B."/>
        </authorList>
    </citation>
    <scope>NUCLEOTIDE SEQUENCE [LARGE SCALE GENOMIC DNA]</scope>
    <source>
        <strain evidence="3">EB411</strain>
    </source>
</reference>
<protein>
    <submittedName>
        <fullName evidence="2">Transcriptional regulator, MarR family</fullName>
    </submittedName>
</protein>
<dbReference type="SUPFAM" id="SSF46785">
    <property type="entry name" value="Winged helix' DNA-binding domain"/>
    <property type="match status" value="1"/>
</dbReference>
<dbReference type="InterPro" id="IPR036388">
    <property type="entry name" value="WH-like_DNA-bd_sf"/>
</dbReference>
<dbReference type="AlphaFoldDB" id="A0A1R4IRW7"/>
<accession>A0A1R4IRW7</accession>
<dbReference type="PANTHER" id="PTHR33164:SF57">
    <property type="entry name" value="MARR-FAMILY TRANSCRIPTIONAL REGULATOR"/>
    <property type="match status" value="1"/>
</dbReference>
<proteinExistence type="predicted"/>
<dbReference type="InterPro" id="IPR000835">
    <property type="entry name" value="HTH_MarR-typ"/>
</dbReference>
<dbReference type="EMBL" id="FUKR01000021">
    <property type="protein sequence ID" value="SJN22640.1"/>
    <property type="molecule type" value="Genomic_DNA"/>
</dbReference>
<dbReference type="PANTHER" id="PTHR33164">
    <property type="entry name" value="TRANSCRIPTIONAL REGULATOR, MARR FAMILY"/>
    <property type="match status" value="1"/>
</dbReference>
<dbReference type="InterPro" id="IPR036390">
    <property type="entry name" value="WH_DNA-bd_sf"/>
</dbReference>
<dbReference type="SMART" id="SM00347">
    <property type="entry name" value="HTH_MARR"/>
    <property type="match status" value="1"/>
</dbReference>
<dbReference type="GO" id="GO:0003700">
    <property type="term" value="F:DNA-binding transcription factor activity"/>
    <property type="evidence" value="ECO:0007669"/>
    <property type="project" value="InterPro"/>
</dbReference>
<dbReference type="GO" id="GO:0006950">
    <property type="term" value="P:response to stress"/>
    <property type="evidence" value="ECO:0007669"/>
    <property type="project" value="TreeGrafter"/>
</dbReference>
<organism evidence="2 3">
    <name type="scientific">Mycetocola reblochoni REB411</name>
    <dbReference type="NCBI Taxonomy" id="1255698"/>
    <lineage>
        <taxon>Bacteria</taxon>
        <taxon>Bacillati</taxon>
        <taxon>Actinomycetota</taxon>
        <taxon>Actinomycetes</taxon>
        <taxon>Micrococcales</taxon>
        <taxon>Microbacteriaceae</taxon>
        <taxon>Mycetocola</taxon>
    </lineage>
</organism>
<gene>
    <name evidence="2" type="ORF">FM119_03280</name>
</gene>
<dbReference type="Gene3D" id="1.10.10.10">
    <property type="entry name" value="Winged helix-like DNA-binding domain superfamily/Winged helix DNA-binding domain"/>
    <property type="match status" value="1"/>
</dbReference>
<dbReference type="RefSeq" id="WP_087136261.1">
    <property type="nucleotide sequence ID" value="NZ_FUKR01000021.1"/>
</dbReference>
<dbReference type="OrthoDB" id="9154853at2"/>
<dbReference type="Pfam" id="PF12802">
    <property type="entry name" value="MarR_2"/>
    <property type="match status" value="1"/>
</dbReference>
<evidence type="ECO:0000259" key="1">
    <source>
        <dbReference type="PROSITE" id="PS50995"/>
    </source>
</evidence>
<dbReference type="InterPro" id="IPR039422">
    <property type="entry name" value="MarR/SlyA-like"/>
</dbReference>